<dbReference type="EMBL" id="BMJA01000002">
    <property type="protein sequence ID" value="GGA40850.1"/>
    <property type="molecule type" value="Genomic_DNA"/>
</dbReference>
<dbReference type="Proteomes" id="UP000620046">
    <property type="component" value="Unassembled WGS sequence"/>
</dbReference>
<proteinExistence type="predicted"/>
<evidence type="ECO:0000313" key="1">
    <source>
        <dbReference type="EMBL" id="GGA40850.1"/>
    </source>
</evidence>
<sequence length="61" mass="6733">MTTIHVTATQLNDDRYHVVGDDGRDYGVVAAREIDRAVQKANGADINLTVICKRIPHSNNL</sequence>
<dbReference type="RefSeq" id="WP_188795508.1">
    <property type="nucleotide sequence ID" value="NZ_BMJA01000002.1"/>
</dbReference>
<gene>
    <name evidence="1" type="ORF">GCM10010981_32590</name>
</gene>
<accession>A0ABQ1GC40</accession>
<reference evidence="2" key="1">
    <citation type="journal article" date="2019" name="Int. J. Syst. Evol. Microbiol.">
        <title>The Global Catalogue of Microorganisms (GCM) 10K type strain sequencing project: providing services to taxonomists for standard genome sequencing and annotation.</title>
        <authorList>
            <consortium name="The Broad Institute Genomics Platform"/>
            <consortium name="The Broad Institute Genome Sequencing Center for Infectious Disease"/>
            <person name="Wu L."/>
            <person name="Ma J."/>
        </authorList>
    </citation>
    <scope>NUCLEOTIDE SEQUENCE [LARGE SCALE GENOMIC DNA]</scope>
    <source>
        <strain evidence="2">CGMCC 1.15439</strain>
    </source>
</reference>
<protein>
    <recommendedName>
        <fullName evidence="3">Translation initiation factor IF-3</fullName>
    </recommendedName>
</protein>
<comment type="caution">
    <text evidence="1">The sequence shown here is derived from an EMBL/GenBank/DDBJ whole genome shotgun (WGS) entry which is preliminary data.</text>
</comment>
<evidence type="ECO:0000313" key="2">
    <source>
        <dbReference type="Proteomes" id="UP000620046"/>
    </source>
</evidence>
<keyword evidence="2" id="KW-1185">Reference proteome</keyword>
<evidence type="ECO:0008006" key="3">
    <source>
        <dbReference type="Google" id="ProtNLM"/>
    </source>
</evidence>
<name>A0ABQ1GC40_9GAMM</name>
<organism evidence="1 2">
    <name type="scientific">Dyella nitratireducens</name>
    <dbReference type="NCBI Taxonomy" id="1849580"/>
    <lineage>
        <taxon>Bacteria</taxon>
        <taxon>Pseudomonadati</taxon>
        <taxon>Pseudomonadota</taxon>
        <taxon>Gammaproteobacteria</taxon>
        <taxon>Lysobacterales</taxon>
        <taxon>Rhodanobacteraceae</taxon>
        <taxon>Dyella</taxon>
    </lineage>
</organism>